<dbReference type="Proteomes" id="UP001628164">
    <property type="component" value="Unassembled WGS sequence"/>
</dbReference>
<evidence type="ECO:0000259" key="2">
    <source>
        <dbReference type="SMART" id="SM01007"/>
    </source>
</evidence>
<comment type="caution">
    <text evidence="3">The sequence shown here is derived from an EMBL/GenBank/DDBJ whole genome shotgun (WGS) entry which is preliminary data.</text>
</comment>
<dbReference type="SUPFAM" id="SSF53639">
    <property type="entry name" value="AraD/HMP-PK domain-like"/>
    <property type="match status" value="1"/>
</dbReference>
<dbReference type="InterPro" id="IPR001303">
    <property type="entry name" value="Aldolase_II/adducin_N"/>
</dbReference>
<evidence type="ECO:0000313" key="3">
    <source>
        <dbReference type="EMBL" id="GMN88876.1"/>
    </source>
</evidence>
<evidence type="ECO:0000256" key="1">
    <source>
        <dbReference type="ARBA" id="ARBA00037961"/>
    </source>
</evidence>
<dbReference type="NCBIfam" id="NF005451">
    <property type="entry name" value="PRK07044.1"/>
    <property type="match status" value="1"/>
</dbReference>
<dbReference type="EMBL" id="BTHG01000001">
    <property type="protein sequence ID" value="GMN88876.1"/>
    <property type="molecule type" value="Genomic_DNA"/>
</dbReference>
<accession>A0ABQ6PEC6</accession>
<gene>
    <name evidence="3" type="ORF">fsci_03620</name>
</gene>
<dbReference type="SMART" id="SM01007">
    <property type="entry name" value="Aldolase_II"/>
    <property type="match status" value="1"/>
</dbReference>
<dbReference type="Pfam" id="PF00596">
    <property type="entry name" value="Aldolase_II"/>
    <property type="match status" value="1"/>
</dbReference>
<proteinExistence type="inferred from homology"/>
<dbReference type="InterPro" id="IPR051017">
    <property type="entry name" value="Aldolase-II_Adducin_sf"/>
</dbReference>
<sequence length="262" mass="29244">MKNNFICVKEVVSAKEWEVRVKLAAAYRAVYYLGYEQSIFAHISARVPNEDAILLNPFGLAFDEITASSLVKVNSKKEIVIDNGYGLNEAGWNIHSGVLFSKPNINCALHLHTTDGVAVSAQKCGFLPLSQDGLLFYNDIAYHDYEGVVVSTEEPKRMVENLGDNKILVLRNHGSLFVGKSIEEAFFIMYNYEKACTEQIKALSGGGVDGVIQVSDAIVKAVPAERDIVIDHLSNSSNEHSYDAIYDSWIRRMKRLFPDFDQ</sequence>
<dbReference type="RefSeq" id="WP_407876764.1">
    <property type="nucleotide sequence ID" value="NZ_BTHG01000001.1"/>
</dbReference>
<evidence type="ECO:0000313" key="4">
    <source>
        <dbReference type="Proteomes" id="UP001628164"/>
    </source>
</evidence>
<name>A0ABQ6PEC6_9GAMM</name>
<comment type="similarity">
    <text evidence="1">Belongs to the aldolase class II family.</text>
</comment>
<reference evidence="3 4" key="1">
    <citation type="journal article" date="2024" name="Dis. Aquat. Organ.">
        <title>Francisella sciaenopsi sp. nov. isolated from diseased red drum Sciaenops ocellatus in Florida, USA.</title>
        <authorList>
            <person name="Kawahara M."/>
            <person name="Cody T.T."/>
            <person name="Yanong R.P.E."/>
            <person name="Henderson E."/>
            <person name="Yazdi Z."/>
            <person name="Soto E."/>
        </authorList>
    </citation>
    <scope>NUCLEOTIDE SEQUENCE [LARGE SCALE GENOMIC DNA]</scope>
    <source>
        <strain evidence="3 4">R22-20-7</strain>
    </source>
</reference>
<dbReference type="PANTHER" id="PTHR10672:SF3">
    <property type="entry name" value="PROTEIN HU-LI TAI SHAO"/>
    <property type="match status" value="1"/>
</dbReference>
<organism evidence="3 4">
    <name type="scientific">Francisella sciaenopsi</name>
    <dbReference type="NCBI Taxonomy" id="3055034"/>
    <lineage>
        <taxon>Bacteria</taxon>
        <taxon>Pseudomonadati</taxon>
        <taxon>Pseudomonadota</taxon>
        <taxon>Gammaproteobacteria</taxon>
        <taxon>Thiotrichales</taxon>
        <taxon>Francisellaceae</taxon>
        <taxon>Francisella</taxon>
    </lineage>
</organism>
<feature type="domain" description="Class II aldolase/adducin N-terminal" evidence="2">
    <location>
        <begin position="21"/>
        <end position="200"/>
    </location>
</feature>
<dbReference type="Gene3D" id="3.40.225.10">
    <property type="entry name" value="Class II aldolase/adducin N-terminal domain"/>
    <property type="match status" value="1"/>
</dbReference>
<dbReference type="PANTHER" id="PTHR10672">
    <property type="entry name" value="ADDUCIN"/>
    <property type="match status" value="1"/>
</dbReference>
<keyword evidence="4" id="KW-1185">Reference proteome</keyword>
<dbReference type="InterPro" id="IPR036409">
    <property type="entry name" value="Aldolase_II/adducin_N_sf"/>
</dbReference>
<protein>
    <submittedName>
        <fullName evidence="3">Class II aldolase/adducin family protein</fullName>
    </submittedName>
</protein>